<evidence type="ECO:0000256" key="1">
    <source>
        <dbReference type="ARBA" id="ARBA00006429"/>
    </source>
</evidence>
<keyword evidence="6" id="KW-1185">Reference proteome</keyword>
<dbReference type="Gene3D" id="2.60.120.260">
    <property type="entry name" value="Galactose-binding domain-like"/>
    <property type="match status" value="1"/>
</dbReference>
<name>A0ABQ1N3I3_9BACT</name>
<evidence type="ECO:0000256" key="2">
    <source>
        <dbReference type="ARBA" id="ARBA00022722"/>
    </source>
</evidence>
<dbReference type="InterPro" id="IPR026444">
    <property type="entry name" value="Secre_tail"/>
</dbReference>
<keyword evidence="5" id="KW-0255">Endonuclease</keyword>
<dbReference type="SUPFAM" id="SSF54060">
    <property type="entry name" value="His-Me finger endonucleases"/>
    <property type="match status" value="1"/>
</dbReference>
<gene>
    <name evidence="5" type="ORF">GCM10011506_37360</name>
</gene>
<dbReference type="PANTHER" id="PTHR33607:SF2">
    <property type="entry name" value="ENDONUCLEASE-1"/>
    <property type="match status" value="1"/>
</dbReference>
<dbReference type="PANTHER" id="PTHR33607">
    <property type="entry name" value="ENDONUCLEASE-1"/>
    <property type="match status" value="1"/>
</dbReference>
<dbReference type="EMBL" id="BMEC01000013">
    <property type="protein sequence ID" value="GGC48259.1"/>
    <property type="molecule type" value="Genomic_DNA"/>
</dbReference>
<dbReference type="Pfam" id="PF04231">
    <property type="entry name" value="Endonuclease_1"/>
    <property type="match status" value="1"/>
</dbReference>
<proteinExistence type="inferred from homology"/>
<accession>A0ABQ1N3I3</accession>
<keyword evidence="2" id="KW-0540">Nuclease</keyword>
<dbReference type="GO" id="GO:0004519">
    <property type="term" value="F:endonuclease activity"/>
    <property type="evidence" value="ECO:0007669"/>
    <property type="project" value="UniProtKB-KW"/>
</dbReference>
<feature type="domain" description="CBM-cenC" evidence="4">
    <location>
        <begin position="59"/>
        <end position="172"/>
    </location>
</feature>
<dbReference type="InterPro" id="IPR007346">
    <property type="entry name" value="Endonuclease-I"/>
</dbReference>
<organism evidence="5 6">
    <name type="scientific">Marivirga lumbricoides</name>
    <dbReference type="NCBI Taxonomy" id="1046115"/>
    <lineage>
        <taxon>Bacteria</taxon>
        <taxon>Pseudomonadati</taxon>
        <taxon>Bacteroidota</taxon>
        <taxon>Cytophagia</taxon>
        <taxon>Cytophagales</taxon>
        <taxon>Marivirgaceae</taxon>
        <taxon>Marivirga</taxon>
    </lineage>
</organism>
<evidence type="ECO:0000313" key="5">
    <source>
        <dbReference type="EMBL" id="GGC48259.1"/>
    </source>
</evidence>
<dbReference type="Proteomes" id="UP000636010">
    <property type="component" value="Unassembled WGS sequence"/>
</dbReference>
<reference evidence="6" key="1">
    <citation type="journal article" date="2019" name="Int. J. Syst. Evol. Microbiol.">
        <title>The Global Catalogue of Microorganisms (GCM) 10K type strain sequencing project: providing services to taxonomists for standard genome sequencing and annotation.</title>
        <authorList>
            <consortium name="The Broad Institute Genomics Platform"/>
            <consortium name="The Broad Institute Genome Sequencing Center for Infectious Disease"/>
            <person name="Wu L."/>
            <person name="Ma J."/>
        </authorList>
    </citation>
    <scope>NUCLEOTIDE SEQUENCE [LARGE SCALE GENOMIC DNA]</scope>
    <source>
        <strain evidence="6">CGMCC 1.10832</strain>
    </source>
</reference>
<dbReference type="InterPro" id="IPR044925">
    <property type="entry name" value="His-Me_finger_sf"/>
</dbReference>
<comment type="similarity">
    <text evidence="1">Belongs to the EndA/NucM nuclease family.</text>
</comment>
<evidence type="ECO:0000313" key="6">
    <source>
        <dbReference type="Proteomes" id="UP000636010"/>
    </source>
</evidence>
<comment type="caution">
    <text evidence="5">The sequence shown here is derived from an EMBL/GenBank/DDBJ whole genome shotgun (WGS) entry which is preliminary data.</text>
</comment>
<dbReference type="InterPro" id="IPR003305">
    <property type="entry name" value="CenC_carb-bd"/>
</dbReference>
<dbReference type="InterPro" id="IPR008979">
    <property type="entry name" value="Galactose-bd-like_sf"/>
</dbReference>
<sequence length="658" mass="71348">MISLHFGNNLLMYNSRKFSYLSNDFTKPLNLIRMKNFYRISAPLLIFLLSLLSFNATSQVQNGDFENWAGGEPGSWTTIDAGIAVTQNTSIVKEGNSSAKITVNTSTQSNTDFLQSISVNPGQSYNFSTWVYHTEGGVRARLYVDGYQGYSNPNRTNQWQQINFNYTPTSSSIVVGLRFYDVSGFDGSEVVYVDDFSPSTAGGGNGGDTGNCTDVALSLTTDNYASETSWAIKDAAGVTLYSESNLSNNTTYTETFCLENGNYSFTISDSYGDGICCSFGNGSFALNSGGTNLGGGGSFGSSETVNFTIGASDPGNGGSGYYSSASGLTGYPLKTALYNIIKGHDSQGYSALWSFYAANELDMYYENDGSILDIYSEKPAGTDAYSYAKSSDQCGSYSGEGNCYNREHSFPRSWFGGDVEPMNSDVHHIFATDGFVNSKRSSFPYGEVGSASYVSSNGSKLGNAASGLGYSGTVFEPIDEFKGDIARAAFYMATRYENVIAGWENNSSYSDAVLDGSSAKVFEGWALALLISWHNNDPVSAKEIARNEAAFVHQGNRNPFVDHPEYVAAIWGSNSSARALPQISTSYQQHELTVNHGLTGTIKIAIFDASGRQIMEYNRPSNQSPTANLPVKLKKQSLYVVKVYSEKKVMTKKFVVIE</sequence>
<dbReference type="Pfam" id="PF02018">
    <property type="entry name" value="CBM_4_9"/>
    <property type="match status" value="1"/>
</dbReference>
<evidence type="ECO:0000259" key="4">
    <source>
        <dbReference type="Pfam" id="PF02018"/>
    </source>
</evidence>
<dbReference type="SUPFAM" id="SSF49785">
    <property type="entry name" value="Galactose-binding domain-like"/>
    <property type="match status" value="1"/>
</dbReference>
<protein>
    <submittedName>
        <fullName evidence="5">Endonuclease I</fullName>
    </submittedName>
</protein>
<dbReference type="NCBIfam" id="TIGR04183">
    <property type="entry name" value="Por_Secre_tail"/>
    <property type="match status" value="1"/>
</dbReference>
<keyword evidence="3" id="KW-0378">Hydrolase</keyword>
<evidence type="ECO:0000256" key="3">
    <source>
        <dbReference type="ARBA" id="ARBA00022801"/>
    </source>
</evidence>